<sequence length="127" mass="13693">MSSPLNDTSMLPTGAQGSQPGIQNTSTSSTGRREDQFATSANMSGHSGAAMESGYDRSHGHGHRREHDHEPGQPHNPFKHPHDSCEAEPGLIESTDLAPLNHEVVAADHPMNKGQQQSQTSRMSKNM</sequence>
<feature type="compositionally biased region" description="Polar residues" evidence="1">
    <location>
        <begin position="113"/>
        <end position="127"/>
    </location>
</feature>
<dbReference type="GeneID" id="91099782"/>
<dbReference type="Proteomes" id="UP001358614">
    <property type="component" value="Chromosome 1"/>
</dbReference>
<dbReference type="RefSeq" id="XP_066080902.1">
    <property type="nucleotide sequence ID" value="XM_066224805.1"/>
</dbReference>
<feature type="compositionally biased region" description="Basic and acidic residues" evidence="1">
    <location>
        <begin position="54"/>
        <end position="72"/>
    </location>
</feature>
<keyword evidence="3" id="KW-1185">Reference proteome</keyword>
<evidence type="ECO:0000313" key="3">
    <source>
        <dbReference type="Proteomes" id="UP001358614"/>
    </source>
</evidence>
<organism evidence="2 3">
    <name type="scientific">Kwoniella europaea PYCC6329</name>
    <dbReference type="NCBI Taxonomy" id="1423913"/>
    <lineage>
        <taxon>Eukaryota</taxon>
        <taxon>Fungi</taxon>
        <taxon>Dikarya</taxon>
        <taxon>Basidiomycota</taxon>
        <taxon>Agaricomycotina</taxon>
        <taxon>Tremellomycetes</taxon>
        <taxon>Tremellales</taxon>
        <taxon>Cryptococcaceae</taxon>
        <taxon>Kwoniella</taxon>
    </lineage>
</organism>
<reference evidence="2 3" key="1">
    <citation type="submission" date="2024-01" db="EMBL/GenBank/DDBJ databases">
        <title>Comparative genomics of Cryptococcus and Kwoniella reveals pathogenesis evolution and contrasting modes of karyotype evolution via chromosome fusion or intercentromeric recombination.</title>
        <authorList>
            <person name="Coelho M.A."/>
            <person name="David-Palma M."/>
            <person name="Shea T."/>
            <person name="Bowers K."/>
            <person name="McGinley-Smith S."/>
            <person name="Mohammad A.W."/>
            <person name="Gnirke A."/>
            <person name="Yurkov A.M."/>
            <person name="Nowrousian M."/>
            <person name="Sun S."/>
            <person name="Cuomo C.A."/>
            <person name="Heitman J."/>
        </authorList>
    </citation>
    <scope>NUCLEOTIDE SEQUENCE [LARGE SCALE GENOMIC DNA]</scope>
    <source>
        <strain evidence="2 3">PYCC6329</strain>
    </source>
</reference>
<dbReference type="AlphaFoldDB" id="A0AAX4KBM7"/>
<accession>A0AAX4KBM7</accession>
<dbReference type="EMBL" id="CP144089">
    <property type="protein sequence ID" value="WWD02935.1"/>
    <property type="molecule type" value="Genomic_DNA"/>
</dbReference>
<feature type="compositionally biased region" description="Polar residues" evidence="1">
    <location>
        <begin position="1"/>
        <end position="30"/>
    </location>
</feature>
<evidence type="ECO:0000256" key="1">
    <source>
        <dbReference type="SAM" id="MobiDB-lite"/>
    </source>
</evidence>
<evidence type="ECO:0000313" key="2">
    <source>
        <dbReference type="EMBL" id="WWD02935.1"/>
    </source>
</evidence>
<gene>
    <name evidence="2" type="ORF">V865_000978</name>
</gene>
<protein>
    <submittedName>
        <fullName evidence="2">Uncharacterized protein</fullName>
    </submittedName>
</protein>
<proteinExistence type="predicted"/>
<feature type="region of interest" description="Disordered" evidence="1">
    <location>
        <begin position="1"/>
        <end position="127"/>
    </location>
</feature>
<dbReference type="KEGG" id="ker:91099782"/>
<name>A0AAX4KBM7_9TREE</name>